<dbReference type="AlphaFoldDB" id="A0AAJ3DAF2"/>
<dbReference type="RefSeq" id="WP_017395845.1">
    <property type="nucleotide sequence ID" value="NZ_BKQF01000121.1"/>
</dbReference>
<reference evidence="1 2" key="1">
    <citation type="submission" date="2019-12" db="EMBL/GenBank/DDBJ databases">
        <title>Acinetobacter haemolyticus comparative genomics.</title>
        <authorList>
            <person name="Castro-Jaimes S."/>
            <person name="Bello-Lopez E."/>
            <person name="Velazquez-Acosta C."/>
            <person name="Volkow-Fernandez P."/>
            <person name="Lozano-Zarain P."/>
            <person name="Castillo Ramirez S."/>
            <person name="Cevallos M.A."/>
        </authorList>
    </citation>
    <scope>NUCLEOTIDE SEQUENCE [LARGE SCALE GENOMIC DNA]</scope>
    <source>
        <strain evidence="1 2">AN10</strain>
    </source>
</reference>
<gene>
    <name evidence="1" type="ORF">GPS52_15095</name>
</gene>
<dbReference type="Proteomes" id="UP000451048">
    <property type="component" value="Unassembled WGS sequence"/>
</dbReference>
<comment type="caution">
    <text evidence="1">The sequence shown here is derived from an EMBL/GenBank/DDBJ whole genome shotgun (WGS) entry which is preliminary data.</text>
</comment>
<name>A0AAJ3DAF2_ACIHA</name>
<accession>A0AAJ3DAF2</accession>
<organism evidence="1 2">
    <name type="scientific">Acinetobacter haemolyticus</name>
    <dbReference type="NCBI Taxonomy" id="29430"/>
    <lineage>
        <taxon>Bacteria</taxon>
        <taxon>Pseudomonadati</taxon>
        <taxon>Pseudomonadota</taxon>
        <taxon>Gammaproteobacteria</taxon>
        <taxon>Moraxellales</taxon>
        <taxon>Moraxellaceae</taxon>
        <taxon>Acinetobacter</taxon>
    </lineage>
</organism>
<evidence type="ECO:0000313" key="2">
    <source>
        <dbReference type="Proteomes" id="UP000451048"/>
    </source>
</evidence>
<proteinExistence type="predicted"/>
<dbReference type="EMBL" id="WTTO01000070">
    <property type="protein sequence ID" value="NAR74769.1"/>
    <property type="molecule type" value="Genomic_DNA"/>
</dbReference>
<sequence>MNRADITSPRLRNHQIIAGGLKEGIGFVLDKIQRKAYVSDLNRAVGVVSMDGGEFEIVYSFSGPITGISFQC</sequence>
<protein>
    <submittedName>
        <fullName evidence="1">Uncharacterized protein</fullName>
    </submittedName>
</protein>
<evidence type="ECO:0000313" key="1">
    <source>
        <dbReference type="EMBL" id="NAR74769.1"/>
    </source>
</evidence>